<dbReference type="EMBL" id="JABAEW010000048">
    <property type="protein sequence ID" value="NMD88526.1"/>
    <property type="molecule type" value="Genomic_DNA"/>
</dbReference>
<dbReference type="Proteomes" id="UP000245959">
    <property type="component" value="Unassembled WGS sequence"/>
</dbReference>
<name>A0A2U1AQT8_9BACT</name>
<evidence type="ECO:0000313" key="4">
    <source>
        <dbReference type="Proteomes" id="UP000245959"/>
    </source>
</evidence>
<evidence type="ECO:0000313" key="3">
    <source>
        <dbReference type="EMBL" id="PVY38790.1"/>
    </source>
</evidence>
<dbReference type="AlphaFoldDB" id="A0A2U1AQT8"/>
<dbReference type="RefSeq" id="WP_116884905.1">
    <property type="nucleotide sequence ID" value="NZ_CALXNT010000003.1"/>
</dbReference>
<dbReference type="EMBL" id="QEKH01000024">
    <property type="protein sequence ID" value="PVY38790.1"/>
    <property type="molecule type" value="Genomic_DNA"/>
</dbReference>
<keyword evidence="4" id="KW-1185">Reference proteome</keyword>
<reference evidence="2 5" key="2">
    <citation type="submission" date="2020-04" db="EMBL/GenBank/DDBJ databases">
        <authorList>
            <person name="Hitch T.C.A."/>
            <person name="Wylensek D."/>
            <person name="Clavel T."/>
        </authorList>
    </citation>
    <scope>NUCLEOTIDE SEQUENCE [LARGE SCALE GENOMIC DNA]</scope>
    <source>
        <strain evidence="2 5">COR2-253-APC-1A</strain>
    </source>
</reference>
<protein>
    <submittedName>
        <fullName evidence="3">Uncharacterized protein</fullName>
    </submittedName>
</protein>
<feature type="region of interest" description="Disordered" evidence="1">
    <location>
        <begin position="141"/>
        <end position="161"/>
    </location>
</feature>
<evidence type="ECO:0000256" key="1">
    <source>
        <dbReference type="SAM" id="MobiDB-lite"/>
    </source>
</evidence>
<comment type="caution">
    <text evidence="3">The sequence shown here is derived from an EMBL/GenBank/DDBJ whole genome shotgun (WGS) entry which is preliminary data.</text>
</comment>
<evidence type="ECO:0000313" key="2">
    <source>
        <dbReference type="EMBL" id="NMD88526.1"/>
    </source>
</evidence>
<proteinExistence type="predicted"/>
<evidence type="ECO:0000313" key="5">
    <source>
        <dbReference type="Proteomes" id="UP000576225"/>
    </source>
</evidence>
<reference evidence="3 4" key="1">
    <citation type="submission" date="2018-04" db="EMBL/GenBank/DDBJ databases">
        <title>Genomic Encyclopedia of Type Strains, Phase IV (KMG-IV): sequencing the most valuable type-strain genomes for metagenomic binning, comparative biology and taxonomic classification.</title>
        <authorList>
            <person name="Goeker M."/>
        </authorList>
    </citation>
    <scope>NUCLEOTIDE SEQUENCE [LARGE SCALE GENOMIC DNA]</scope>
    <source>
        <strain evidence="3 4">DSM 14823</strain>
    </source>
</reference>
<organism evidence="3 4">
    <name type="scientific">Victivallis vadensis</name>
    <dbReference type="NCBI Taxonomy" id="172901"/>
    <lineage>
        <taxon>Bacteria</taxon>
        <taxon>Pseudomonadati</taxon>
        <taxon>Lentisphaerota</taxon>
        <taxon>Lentisphaeria</taxon>
        <taxon>Victivallales</taxon>
        <taxon>Victivallaceae</taxon>
        <taxon>Victivallis</taxon>
    </lineage>
</organism>
<sequence length="161" mass="18436">MNCYAREYNRKNECISCKLKEYCREAGDPPLISEQNSVFFPAGRFDPHMPDCRNRMRELERDRRYSRADLCEVIGFMASLDSSSLELLNQKLADPSLNISDLAARRGVSRQAMHKMVTARLQRIPELAAIITYRRHRAKAGVSACSSRTPKERPASSRRQA</sequence>
<accession>A0A2U1AQT8</accession>
<gene>
    <name evidence="3" type="ORF">C8D82_12426</name>
    <name evidence="2" type="ORF">HF882_18210</name>
</gene>
<dbReference type="GeneID" id="78296193"/>
<dbReference type="Proteomes" id="UP000576225">
    <property type="component" value="Unassembled WGS sequence"/>
</dbReference>